<accession>A0A1S4E5Q1</accession>
<dbReference type="InterPro" id="IPR014002">
    <property type="entry name" value="Agenet_dom_plant"/>
</dbReference>
<dbReference type="PANTHER" id="PTHR31917">
    <property type="entry name" value="AGENET DOMAIN-CONTAINING PROTEIN-RELATED"/>
    <property type="match status" value="1"/>
</dbReference>
<dbReference type="PANTHER" id="PTHR31917:SF5">
    <property type="entry name" value="OS02G0204500 PROTEIN"/>
    <property type="match status" value="1"/>
</dbReference>
<dbReference type="InParanoid" id="A0A1S4E5Q1"/>
<dbReference type="RefSeq" id="XP_016903305.2">
    <property type="nucleotide sequence ID" value="XM_017047816.2"/>
</dbReference>
<name>A0A1S4E5Q1_CUCME</name>
<protein>
    <submittedName>
        <fullName evidence="3 4">Uncharacterized protein LOC103502731 isoform X1</fullName>
    </submittedName>
</protein>
<keyword evidence="2" id="KW-1185">Reference proteome</keyword>
<dbReference type="AlphaFoldDB" id="A0A1S4E5Q1"/>
<reference evidence="2 3" key="1">
    <citation type="submission" date="2025-05" db="UniProtKB">
        <authorList>
            <consortium name="RefSeq"/>
        </authorList>
    </citation>
    <scope>NUCLEOTIDE SEQUENCE [LARGE SCALE GENOMIC DNA]</scope>
    <source>
        <tissue evidence="3 4">Stem</tissue>
    </source>
</reference>
<dbReference type="SMART" id="SM00743">
    <property type="entry name" value="Agenet"/>
    <property type="match status" value="1"/>
</dbReference>
<proteinExistence type="predicted"/>
<evidence type="ECO:0000313" key="4">
    <source>
        <dbReference type="RefSeq" id="XP_050936618.1"/>
    </source>
</evidence>
<evidence type="ECO:0000259" key="1">
    <source>
        <dbReference type="SMART" id="SM00743"/>
    </source>
</evidence>
<dbReference type="RefSeq" id="XP_050936618.1">
    <property type="nucleotide sequence ID" value="XM_051080661.1"/>
</dbReference>
<dbReference type="Proteomes" id="UP001652600">
    <property type="component" value="Chromosome 2"/>
</dbReference>
<feature type="domain" description="Agenet" evidence="1">
    <location>
        <begin position="71"/>
        <end position="127"/>
    </location>
</feature>
<organism evidence="2 3">
    <name type="scientific">Cucumis melo</name>
    <name type="common">Muskmelon</name>
    <dbReference type="NCBI Taxonomy" id="3656"/>
    <lineage>
        <taxon>Eukaryota</taxon>
        <taxon>Viridiplantae</taxon>
        <taxon>Streptophyta</taxon>
        <taxon>Embryophyta</taxon>
        <taxon>Tracheophyta</taxon>
        <taxon>Spermatophyta</taxon>
        <taxon>Magnoliopsida</taxon>
        <taxon>eudicotyledons</taxon>
        <taxon>Gunneridae</taxon>
        <taxon>Pentapetalae</taxon>
        <taxon>rosids</taxon>
        <taxon>fabids</taxon>
        <taxon>Cucurbitales</taxon>
        <taxon>Cucurbitaceae</taxon>
        <taxon>Benincaseae</taxon>
        <taxon>Cucumis</taxon>
    </lineage>
</organism>
<gene>
    <name evidence="3 4" type="primary">LOC103502731</name>
</gene>
<evidence type="ECO:0000313" key="3">
    <source>
        <dbReference type="RefSeq" id="XP_016903305.2"/>
    </source>
</evidence>
<evidence type="ECO:0000313" key="2">
    <source>
        <dbReference type="Proteomes" id="UP001652600"/>
    </source>
</evidence>
<sequence>MMKFKKGSKLKILSKKKVALGPQCSMEALRSNGPNYIAGHVKSKGVDNHAMVKQVSPKVITPCHTHLDFSGAWAPGDLVEVFDNNSWKLATVSEVLGKMHILVRLLGSSREFKVRKTDIRVRQSWKDDDMAWVMVGKGSKNFNGGELHTNLILNHCHDSSSQVQKTNSRTTLWKKDDRSAIRNQNVHDNYNVRILKRSTDCPSKEIYGANHKVRLIEKEGRYVKVVVANPTELPKLQVDPVSYPRDSLGERHRAASLNHRLGEYLELDIKGKELVSPVRELNDADSIMCSVGSCSINSDNSSEMPCDVSGGVTDQIAGHFCDDRSPHQSGYEGHCLPINEELAAEIHRLVKIEIRVFSMPSNGECSKGYTLNLSITLYIQLGIQNQLHNDHSTTVHDRYPASYSEKFCVLKSKIEST</sequence>
<dbReference type="eggNOG" id="KOG4675">
    <property type="taxonomic scope" value="Eukaryota"/>
</dbReference>
<dbReference type="GeneID" id="103502731"/>